<dbReference type="SUPFAM" id="SSF51679">
    <property type="entry name" value="Bacterial luciferase-like"/>
    <property type="match status" value="1"/>
</dbReference>
<protein>
    <recommendedName>
        <fullName evidence="2">Luciferase-like monooxygenase</fullName>
    </recommendedName>
</protein>
<evidence type="ECO:0000313" key="6">
    <source>
        <dbReference type="Proteomes" id="UP000255168"/>
    </source>
</evidence>
<reference evidence="6 7" key="1">
    <citation type="submission" date="2018-01" db="EMBL/GenBank/DDBJ databases">
        <authorList>
            <person name="Clerissi C."/>
        </authorList>
    </citation>
    <scope>NUCLEOTIDE SEQUENCE [LARGE SCALE GENOMIC DNA]</scope>
    <source>
        <strain evidence="4">Cupriavidus taiwanensis STM 6082</strain>
        <strain evidence="5">Cupriavidus taiwanensis STM 6160</strain>
        <plasmid evidence="5">II</plasmid>
        <plasmid evidence="6">ii</plasmid>
    </source>
</reference>
<dbReference type="InterPro" id="IPR011251">
    <property type="entry name" value="Luciferase-like_dom"/>
</dbReference>
<evidence type="ECO:0000256" key="2">
    <source>
        <dbReference type="ARBA" id="ARBA00074555"/>
    </source>
</evidence>
<dbReference type="PANTHER" id="PTHR30137">
    <property type="entry name" value="LUCIFERASE-LIKE MONOOXYGENASE"/>
    <property type="match status" value="1"/>
</dbReference>
<keyword evidence="5" id="KW-0614">Plasmid</keyword>
<dbReference type="PANTHER" id="PTHR30137:SF6">
    <property type="entry name" value="LUCIFERASE-LIKE MONOOXYGENASE"/>
    <property type="match status" value="1"/>
</dbReference>
<dbReference type="EMBL" id="LT984807">
    <property type="protein sequence ID" value="SPD61113.1"/>
    <property type="molecule type" value="Genomic_DNA"/>
</dbReference>
<evidence type="ECO:0000313" key="5">
    <source>
        <dbReference type="EMBL" id="SPD61113.1"/>
    </source>
</evidence>
<geneLocation type="plasmid" evidence="6">
    <name>ii</name>
</geneLocation>
<evidence type="ECO:0000313" key="4">
    <source>
        <dbReference type="EMBL" id="SOZ38035.1"/>
    </source>
</evidence>
<dbReference type="AlphaFoldDB" id="A0A375HUK8"/>
<organism evidence="5 6">
    <name type="scientific">Cupriavidus neocaledonicus</name>
    <dbReference type="NCBI Taxonomy" id="1040979"/>
    <lineage>
        <taxon>Bacteria</taxon>
        <taxon>Pseudomonadati</taxon>
        <taxon>Pseudomonadota</taxon>
        <taxon>Betaproteobacteria</taxon>
        <taxon>Burkholderiales</taxon>
        <taxon>Burkholderiaceae</taxon>
        <taxon>Cupriavidus</taxon>
    </lineage>
</organism>
<dbReference type="InterPro" id="IPR050766">
    <property type="entry name" value="Bact_Lucif_Oxidored"/>
</dbReference>
<accession>A0A375HUK8</accession>
<dbReference type="FunFam" id="3.20.20.30:FF:000002">
    <property type="entry name" value="LLM class flavin-dependent oxidoreductase"/>
    <property type="match status" value="1"/>
</dbReference>
<dbReference type="GO" id="GO:0005829">
    <property type="term" value="C:cytosol"/>
    <property type="evidence" value="ECO:0007669"/>
    <property type="project" value="TreeGrafter"/>
</dbReference>
<feature type="domain" description="Luciferase-like" evidence="3">
    <location>
        <begin position="28"/>
        <end position="319"/>
    </location>
</feature>
<geneLocation type="plasmid" evidence="5">
    <name>II</name>
</geneLocation>
<keyword evidence="7" id="KW-1185">Reference proteome</keyword>
<sequence>MAYAARRRPDHDMNRDSLPAGNGIAYSVLDLAPIPQGSDAGQAMRNSLDLARHAEQLGYHRYWLAEHHNMPGIASAATAVLIGYVANGTQSIRVGSGGVMLPNHSPLVIAEQFGTLASLYPGRIDLGLGRAPGTDQATARALRRHLASDSADTFPQDVEELQAYFDDVRPGQRLRAVPGAGLKVPIWLLGSSLFSAQLAAAMGLPFAFASHFAPGFMRQALDLYRRTFRPSETLDRPYVMLGLNVFAADTGDQARRLFSSLQQQFLALVRGTPGQLRPPVDDIEALWNESEADHIRRSLACSVVGDPDAVRAGMQRFVDDLQPDELMITGQIFDHQARLRSFEIAATAARGLQANATL</sequence>
<dbReference type="Gene3D" id="3.20.20.30">
    <property type="entry name" value="Luciferase-like domain"/>
    <property type="match status" value="1"/>
</dbReference>
<evidence type="ECO:0000256" key="1">
    <source>
        <dbReference type="ARBA" id="ARBA00007789"/>
    </source>
</evidence>
<dbReference type="Proteomes" id="UP000255168">
    <property type="component" value="Plasmid II"/>
</dbReference>
<dbReference type="NCBIfam" id="TIGR03558">
    <property type="entry name" value="oxido_grp_1"/>
    <property type="match status" value="1"/>
</dbReference>
<dbReference type="Proteomes" id="UP000256710">
    <property type="component" value="Unassembled WGS sequence"/>
</dbReference>
<dbReference type="Pfam" id="PF00296">
    <property type="entry name" value="Bac_luciferase"/>
    <property type="match status" value="1"/>
</dbReference>
<dbReference type="GO" id="GO:0016705">
    <property type="term" value="F:oxidoreductase activity, acting on paired donors, with incorporation or reduction of molecular oxygen"/>
    <property type="evidence" value="ECO:0007669"/>
    <property type="project" value="InterPro"/>
</dbReference>
<evidence type="ECO:0000313" key="7">
    <source>
        <dbReference type="Proteomes" id="UP000256710"/>
    </source>
</evidence>
<proteinExistence type="predicted"/>
<dbReference type="InterPro" id="IPR036661">
    <property type="entry name" value="Luciferase-like_sf"/>
</dbReference>
<gene>
    <name evidence="5" type="primary">yhbW</name>
    <name evidence="4" type="ORF">CBM2605_B10252</name>
    <name evidence="5" type="ORF">CBM2607_MP21777</name>
</gene>
<name>A0A375HUK8_9BURK</name>
<comment type="similarity">
    <text evidence="1">To bacterial alkanal monooxygenase alpha and beta chains.</text>
</comment>
<dbReference type="CDD" id="cd00347">
    <property type="entry name" value="Flavin_utilizing_monoxygenases"/>
    <property type="match status" value="1"/>
</dbReference>
<dbReference type="InterPro" id="IPR019949">
    <property type="entry name" value="CmoO-like"/>
</dbReference>
<evidence type="ECO:0000259" key="3">
    <source>
        <dbReference type="Pfam" id="PF00296"/>
    </source>
</evidence>
<dbReference type="EMBL" id="OFTC01000032">
    <property type="protein sequence ID" value="SOZ38035.1"/>
    <property type="molecule type" value="Genomic_DNA"/>
</dbReference>